<accession>A0A7W8MA84</accession>
<proteinExistence type="predicted"/>
<dbReference type="CDD" id="cd06223">
    <property type="entry name" value="PRTases_typeI"/>
    <property type="match status" value="1"/>
</dbReference>
<feature type="domain" description="Ribose-phosphate pyrophosphokinase N-terminal" evidence="2">
    <location>
        <begin position="12"/>
        <end position="120"/>
    </location>
</feature>
<dbReference type="GO" id="GO:0004749">
    <property type="term" value="F:ribose phosphate diphosphokinase activity"/>
    <property type="evidence" value="ECO:0007669"/>
    <property type="project" value="UniProtKB-EC"/>
</dbReference>
<dbReference type="InterPro" id="IPR029099">
    <property type="entry name" value="Pribosyltran_N"/>
</dbReference>
<protein>
    <submittedName>
        <fullName evidence="3">Ribose-phosphate pyrophosphokinase</fullName>
        <ecNumber evidence="3">2.7.6.1</ecNumber>
    </submittedName>
</protein>
<dbReference type="InterPro" id="IPR005946">
    <property type="entry name" value="Rib-P_diPkinase"/>
</dbReference>
<dbReference type="InterPro" id="IPR000836">
    <property type="entry name" value="PRTase_dom"/>
</dbReference>
<dbReference type="Proteomes" id="UP000532440">
    <property type="component" value="Unassembled WGS sequence"/>
</dbReference>
<dbReference type="NCBIfam" id="TIGR01251">
    <property type="entry name" value="ribP_PPkin"/>
    <property type="match status" value="1"/>
</dbReference>
<evidence type="ECO:0000259" key="2">
    <source>
        <dbReference type="Pfam" id="PF13793"/>
    </source>
</evidence>
<keyword evidence="3" id="KW-0418">Kinase</keyword>
<keyword evidence="1" id="KW-0545">Nucleotide biosynthesis</keyword>
<dbReference type="EMBL" id="JACHGB010000008">
    <property type="protein sequence ID" value="MBB5273673.1"/>
    <property type="molecule type" value="Genomic_DNA"/>
</dbReference>
<reference evidence="3 4" key="1">
    <citation type="submission" date="2020-08" db="EMBL/GenBank/DDBJ databases">
        <title>Genomic Encyclopedia of Type Strains, Phase IV (KMG-IV): sequencing the most valuable type-strain genomes for metagenomic binning, comparative biology and taxonomic classification.</title>
        <authorList>
            <person name="Goeker M."/>
        </authorList>
    </citation>
    <scope>NUCLEOTIDE SEQUENCE [LARGE SCALE GENOMIC DNA]</scope>
    <source>
        <strain evidence="3 4">DSM 29781</strain>
    </source>
</reference>
<dbReference type="GO" id="GO:0000287">
    <property type="term" value="F:magnesium ion binding"/>
    <property type="evidence" value="ECO:0007669"/>
    <property type="project" value="InterPro"/>
</dbReference>
<dbReference type="Pfam" id="PF13793">
    <property type="entry name" value="Pribosyltran_N"/>
    <property type="match status" value="1"/>
</dbReference>
<dbReference type="AlphaFoldDB" id="A0A7W8MA84"/>
<dbReference type="Pfam" id="PF14572">
    <property type="entry name" value="Pribosyl_synth"/>
    <property type="match status" value="1"/>
</dbReference>
<comment type="caution">
    <text evidence="3">The sequence shown here is derived from an EMBL/GenBank/DDBJ whole genome shotgun (WGS) entry which is preliminary data.</text>
</comment>
<dbReference type="GO" id="GO:0005737">
    <property type="term" value="C:cytoplasm"/>
    <property type="evidence" value="ECO:0007669"/>
    <property type="project" value="TreeGrafter"/>
</dbReference>
<dbReference type="PANTHER" id="PTHR10210:SF41">
    <property type="entry name" value="RIBOSE-PHOSPHATE PYROPHOSPHOKINASE 1, CHLOROPLASTIC"/>
    <property type="match status" value="1"/>
</dbReference>
<dbReference type="RefSeq" id="WP_183970540.1">
    <property type="nucleotide sequence ID" value="NZ_BAABEW010000013.1"/>
</dbReference>
<evidence type="ECO:0000313" key="4">
    <source>
        <dbReference type="Proteomes" id="UP000532440"/>
    </source>
</evidence>
<evidence type="ECO:0000313" key="3">
    <source>
        <dbReference type="EMBL" id="MBB5273673.1"/>
    </source>
</evidence>
<dbReference type="GO" id="GO:0006164">
    <property type="term" value="P:purine nucleotide biosynthetic process"/>
    <property type="evidence" value="ECO:0007669"/>
    <property type="project" value="TreeGrafter"/>
</dbReference>
<dbReference type="PANTHER" id="PTHR10210">
    <property type="entry name" value="RIBOSE-PHOSPHATE DIPHOSPHOKINASE FAMILY MEMBER"/>
    <property type="match status" value="1"/>
</dbReference>
<name>A0A7W8MA84_9BURK</name>
<dbReference type="GO" id="GO:0006015">
    <property type="term" value="P:5-phosphoribose 1-diphosphate biosynthetic process"/>
    <property type="evidence" value="ECO:0007669"/>
    <property type="project" value="TreeGrafter"/>
</dbReference>
<dbReference type="NCBIfam" id="NF005537">
    <property type="entry name" value="PRK07199.1"/>
    <property type="match status" value="1"/>
</dbReference>
<dbReference type="SUPFAM" id="SSF53271">
    <property type="entry name" value="PRTase-like"/>
    <property type="match status" value="2"/>
</dbReference>
<evidence type="ECO:0000256" key="1">
    <source>
        <dbReference type="ARBA" id="ARBA00022727"/>
    </source>
</evidence>
<gene>
    <name evidence="3" type="ORF">HNQ70_003704</name>
</gene>
<sequence length="298" mass="31663">MTTAADASEATILALPGSEAGAADLASELGWGCEPVRLHRFPDGESRLSLPARLPARVVLFDSLHDPDAKLVTLMLAAETARELGARELILVAPYLCYMRQDIAFEPGQAVSQRIVGRFLGRMFDAVFTVDPHLHRIERLSQAVPSARAVSLSAAGEIGRLVVDRGMQPLMLGPDAESLPWVRAAAAVGGFGFAVCEKTRLGDRSVEIVLPEAPIRGRAVVLVDDMASTGRTLARCAALALAAGAVSVDVAVTHALFVGDALAELRDAGIREVWSTDAIPHETNRIRLAPLLARALRG</sequence>
<dbReference type="InterPro" id="IPR029057">
    <property type="entry name" value="PRTase-like"/>
</dbReference>
<organism evidence="3 4">
    <name type="scientific">Quisquiliibacterium transsilvanicum</name>
    <dbReference type="NCBI Taxonomy" id="1549638"/>
    <lineage>
        <taxon>Bacteria</taxon>
        <taxon>Pseudomonadati</taxon>
        <taxon>Pseudomonadota</taxon>
        <taxon>Betaproteobacteria</taxon>
        <taxon>Burkholderiales</taxon>
        <taxon>Burkholderiaceae</taxon>
        <taxon>Quisquiliibacterium</taxon>
    </lineage>
</organism>
<dbReference type="SMART" id="SM01400">
    <property type="entry name" value="Pribosyltran_N"/>
    <property type="match status" value="1"/>
</dbReference>
<keyword evidence="3" id="KW-0808">Transferase</keyword>
<dbReference type="GO" id="GO:0002189">
    <property type="term" value="C:ribose phosphate diphosphokinase complex"/>
    <property type="evidence" value="ECO:0007669"/>
    <property type="project" value="TreeGrafter"/>
</dbReference>
<dbReference type="GO" id="GO:0016301">
    <property type="term" value="F:kinase activity"/>
    <property type="evidence" value="ECO:0007669"/>
    <property type="project" value="UniProtKB-KW"/>
</dbReference>
<dbReference type="Gene3D" id="3.40.50.2020">
    <property type="match status" value="2"/>
</dbReference>
<dbReference type="EC" id="2.7.6.1" evidence="3"/>
<keyword evidence="4" id="KW-1185">Reference proteome</keyword>